<evidence type="ECO:0000313" key="1">
    <source>
        <dbReference type="EMBL" id="GIJ50027.1"/>
    </source>
</evidence>
<evidence type="ECO:0000313" key="2">
    <source>
        <dbReference type="Proteomes" id="UP000619260"/>
    </source>
</evidence>
<gene>
    <name evidence="1" type="ORF">Val02_69130</name>
</gene>
<dbReference type="RefSeq" id="WP_203903474.1">
    <property type="nucleotide sequence ID" value="NZ_BOPF01000032.1"/>
</dbReference>
<keyword evidence="2" id="KW-1185">Reference proteome</keyword>
<proteinExistence type="predicted"/>
<comment type="caution">
    <text evidence="1">The sequence shown here is derived from an EMBL/GenBank/DDBJ whole genome shotgun (WGS) entry which is preliminary data.</text>
</comment>
<sequence>MLPRLIEPAAVITRLARTLSPAQLARLDAVVDDISTEIRSATGRTWTLPDGILDPARPDLLAIIAGRAAERAMRNPGGLAAETVGDYSRRFPDHDTGDVGLYLSDGERRMLEAMTGAGTGLVSVPTVRDVVVDERRWLFDGHGGDLILHEDRPA</sequence>
<dbReference type="AlphaFoldDB" id="A0A8J3YSX6"/>
<accession>A0A8J3YSX6</accession>
<protein>
    <submittedName>
        <fullName evidence="1">Uncharacterized protein</fullName>
    </submittedName>
</protein>
<dbReference type="Proteomes" id="UP000619260">
    <property type="component" value="Unassembled WGS sequence"/>
</dbReference>
<reference evidence="1" key="1">
    <citation type="submission" date="2021-01" db="EMBL/GenBank/DDBJ databases">
        <title>Whole genome shotgun sequence of Virgisporangium aliadipatigenens NBRC 105644.</title>
        <authorList>
            <person name="Komaki H."/>
            <person name="Tamura T."/>
        </authorList>
    </citation>
    <scope>NUCLEOTIDE SEQUENCE</scope>
    <source>
        <strain evidence="1">NBRC 105644</strain>
    </source>
</reference>
<name>A0A8J3YSX6_9ACTN</name>
<organism evidence="1 2">
    <name type="scientific">Virgisporangium aliadipatigenens</name>
    <dbReference type="NCBI Taxonomy" id="741659"/>
    <lineage>
        <taxon>Bacteria</taxon>
        <taxon>Bacillati</taxon>
        <taxon>Actinomycetota</taxon>
        <taxon>Actinomycetes</taxon>
        <taxon>Micromonosporales</taxon>
        <taxon>Micromonosporaceae</taxon>
        <taxon>Virgisporangium</taxon>
    </lineage>
</organism>
<dbReference type="EMBL" id="BOPF01000032">
    <property type="protein sequence ID" value="GIJ50027.1"/>
    <property type="molecule type" value="Genomic_DNA"/>
</dbReference>